<evidence type="ECO:0000313" key="2">
    <source>
        <dbReference type="EMBL" id="DAD87112.1"/>
    </source>
</evidence>
<reference evidence="2" key="1">
    <citation type="journal article" date="2021" name="Proc. Natl. Acad. Sci. U.S.A.">
        <title>A Catalog of Tens of Thousands of Viruses from Human Metagenomes Reveals Hidden Associations with Chronic Diseases.</title>
        <authorList>
            <person name="Tisza M.J."/>
            <person name="Buck C.B."/>
        </authorList>
    </citation>
    <scope>NUCLEOTIDE SEQUENCE</scope>
    <source>
        <strain evidence="2">CtlSr7</strain>
    </source>
</reference>
<protein>
    <submittedName>
        <fullName evidence="2">Uncharacterized protein</fullName>
    </submittedName>
</protein>
<accession>A0A8S5MY33</accession>
<organism evidence="2">
    <name type="scientific">Podoviridae sp. ctlSr7</name>
    <dbReference type="NCBI Taxonomy" id="2826573"/>
    <lineage>
        <taxon>Viruses</taxon>
        <taxon>Duplodnaviria</taxon>
        <taxon>Heunggongvirae</taxon>
        <taxon>Uroviricota</taxon>
        <taxon>Caudoviricetes</taxon>
    </lineage>
</organism>
<keyword evidence="1" id="KW-0812">Transmembrane</keyword>
<name>A0A8S5MY33_9CAUD</name>
<keyword evidence="1" id="KW-1133">Transmembrane helix</keyword>
<proteinExistence type="predicted"/>
<dbReference type="EMBL" id="BK015014">
    <property type="protein sequence ID" value="DAD87112.1"/>
    <property type="molecule type" value="Genomic_DNA"/>
</dbReference>
<evidence type="ECO:0000256" key="1">
    <source>
        <dbReference type="SAM" id="Phobius"/>
    </source>
</evidence>
<sequence length="30" mass="3469">MHASFLFYQLIISSILNFLLLIISIVAFIK</sequence>
<feature type="transmembrane region" description="Helical" evidence="1">
    <location>
        <begin position="6"/>
        <end position="29"/>
    </location>
</feature>
<keyword evidence="1" id="KW-0472">Membrane</keyword>